<dbReference type="GeneID" id="28898295"/>
<organism evidence="1 2">
    <name type="scientific">Xylona heveae (strain CBS 132557 / TC161)</name>
    <dbReference type="NCBI Taxonomy" id="1328760"/>
    <lineage>
        <taxon>Eukaryota</taxon>
        <taxon>Fungi</taxon>
        <taxon>Dikarya</taxon>
        <taxon>Ascomycota</taxon>
        <taxon>Pezizomycotina</taxon>
        <taxon>Xylonomycetes</taxon>
        <taxon>Xylonales</taxon>
        <taxon>Xylonaceae</taxon>
        <taxon>Xylona</taxon>
    </lineage>
</organism>
<evidence type="ECO:0000313" key="1">
    <source>
        <dbReference type="EMBL" id="KZF20927.1"/>
    </source>
</evidence>
<dbReference type="InParanoid" id="A0A165FFV7"/>
<accession>A0A165FFV7</accession>
<protein>
    <submittedName>
        <fullName evidence="1">Uncharacterized protein</fullName>
    </submittedName>
</protein>
<dbReference type="RefSeq" id="XP_018186482.1">
    <property type="nucleotide sequence ID" value="XM_018333158.1"/>
</dbReference>
<dbReference type="Proteomes" id="UP000076632">
    <property type="component" value="Unassembled WGS sequence"/>
</dbReference>
<name>A0A165FFV7_XYLHT</name>
<evidence type="ECO:0000313" key="2">
    <source>
        <dbReference type="Proteomes" id="UP000076632"/>
    </source>
</evidence>
<reference evidence="1 2" key="1">
    <citation type="journal article" date="2016" name="Fungal Biol.">
        <title>The genome of Xylona heveae provides a window into fungal endophytism.</title>
        <authorList>
            <person name="Gazis R."/>
            <person name="Kuo A."/>
            <person name="Riley R."/>
            <person name="LaButti K."/>
            <person name="Lipzen A."/>
            <person name="Lin J."/>
            <person name="Amirebrahimi M."/>
            <person name="Hesse C.N."/>
            <person name="Spatafora J.W."/>
            <person name="Henrissat B."/>
            <person name="Hainaut M."/>
            <person name="Grigoriev I.V."/>
            <person name="Hibbett D.S."/>
        </authorList>
    </citation>
    <scope>NUCLEOTIDE SEQUENCE [LARGE SCALE GENOMIC DNA]</scope>
    <source>
        <strain evidence="1 2">TC161</strain>
    </source>
</reference>
<dbReference type="AlphaFoldDB" id="A0A165FFV7"/>
<proteinExistence type="predicted"/>
<gene>
    <name evidence="1" type="ORF">L228DRAFT_249762</name>
</gene>
<keyword evidence="2" id="KW-1185">Reference proteome</keyword>
<dbReference type="EMBL" id="KV407462">
    <property type="protein sequence ID" value="KZF20927.1"/>
    <property type="molecule type" value="Genomic_DNA"/>
</dbReference>
<sequence>MDWILGILCVITLRCICFFLSYQEALDCGIISLLLRTRKMLNKPDGKVRFTEYATKRMVLEGSRRFGYQF</sequence>